<dbReference type="EMBL" id="JAAHFQ010001080">
    <property type="protein sequence ID" value="NER32126.1"/>
    <property type="molecule type" value="Genomic_DNA"/>
</dbReference>
<dbReference type="InterPro" id="IPR036397">
    <property type="entry name" value="RNaseH_sf"/>
</dbReference>
<dbReference type="SUPFAM" id="SSF53098">
    <property type="entry name" value="Ribonuclease H-like"/>
    <property type="match status" value="1"/>
</dbReference>
<organism evidence="1">
    <name type="scientific">Symploca sp. SIO1C4</name>
    <dbReference type="NCBI Taxonomy" id="2607765"/>
    <lineage>
        <taxon>Bacteria</taxon>
        <taxon>Bacillati</taxon>
        <taxon>Cyanobacteriota</taxon>
        <taxon>Cyanophyceae</taxon>
        <taxon>Coleofasciculales</taxon>
        <taxon>Coleofasciculaceae</taxon>
        <taxon>Symploca</taxon>
    </lineage>
</organism>
<dbReference type="GO" id="GO:0003676">
    <property type="term" value="F:nucleic acid binding"/>
    <property type="evidence" value="ECO:0007669"/>
    <property type="project" value="InterPro"/>
</dbReference>
<accession>A0A6B3NFN7</accession>
<dbReference type="InterPro" id="IPR012337">
    <property type="entry name" value="RNaseH-like_sf"/>
</dbReference>
<gene>
    <name evidence="1" type="ORF">F6J89_32125</name>
</gene>
<comment type="caution">
    <text evidence="1">The sequence shown here is derived from an EMBL/GenBank/DDBJ whole genome shotgun (WGS) entry which is preliminary data.</text>
</comment>
<dbReference type="Gene3D" id="3.30.420.10">
    <property type="entry name" value="Ribonuclease H-like superfamily/Ribonuclease H"/>
    <property type="match status" value="1"/>
</dbReference>
<name>A0A6B3NFN7_9CYAN</name>
<feature type="non-terminal residue" evidence="1">
    <location>
        <position position="1"/>
    </location>
</feature>
<proteinExistence type="predicted"/>
<protein>
    <submittedName>
        <fullName evidence="1">Transcriptional regulator</fullName>
    </submittedName>
</protein>
<evidence type="ECO:0000313" key="1">
    <source>
        <dbReference type="EMBL" id="NER32126.1"/>
    </source>
</evidence>
<sequence length="215" mass="24577">YANVFNQYGRWEFYSGNTEAFAYKERTQRFQSLIGQTLERLSLSETPHIYFHYSAKFSREDRAAILSAARSVRSQGTYSFVWINTHHNIRLYDSRVEADGSLSRGSYVVTSPNQIYLSTTGYNPYRKVLGTPKPLEINIWTKQPSGIPNPAPDLKALAVQILSLTKLNWASTDSLCAEPITTKYAGDIAYLTDAFLRQSQFFNLHPVLEKTPWFI</sequence>
<reference evidence="1" key="1">
    <citation type="submission" date="2019-11" db="EMBL/GenBank/DDBJ databases">
        <title>Genomic insights into an expanded diversity of filamentous marine cyanobacteria reveals the extraordinary biosynthetic potential of Moorea and Okeania.</title>
        <authorList>
            <person name="Ferreira Leao T."/>
            <person name="Wang M."/>
            <person name="Moss N."/>
            <person name="Da Silva R."/>
            <person name="Sanders J."/>
            <person name="Nurk S."/>
            <person name="Gurevich A."/>
            <person name="Humphrey G."/>
            <person name="Reher R."/>
            <person name="Zhu Q."/>
            <person name="Belda-Ferre P."/>
            <person name="Glukhov E."/>
            <person name="Rex R."/>
            <person name="Dorrestein P.C."/>
            <person name="Knight R."/>
            <person name="Pevzner P."/>
            <person name="Gerwick W.H."/>
            <person name="Gerwick L."/>
        </authorList>
    </citation>
    <scope>NUCLEOTIDE SEQUENCE</scope>
    <source>
        <strain evidence="1">SIO1C4</strain>
    </source>
</reference>
<dbReference type="AlphaFoldDB" id="A0A6B3NFN7"/>